<dbReference type="InterPro" id="IPR036551">
    <property type="entry name" value="Flavin_trans-like"/>
</dbReference>
<evidence type="ECO:0000313" key="3">
    <source>
        <dbReference type="Proteomes" id="UP000622552"/>
    </source>
</evidence>
<dbReference type="SUPFAM" id="SSF52507">
    <property type="entry name" value="Homo-oligomeric flavin-containing Cys decarboxylases, HFCD"/>
    <property type="match status" value="1"/>
</dbReference>
<dbReference type="Pfam" id="PF02441">
    <property type="entry name" value="Flavoprotein"/>
    <property type="match status" value="1"/>
</dbReference>
<organism evidence="2 3">
    <name type="scientific">Longispora fulva</name>
    <dbReference type="NCBI Taxonomy" id="619741"/>
    <lineage>
        <taxon>Bacteria</taxon>
        <taxon>Bacillati</taxon>
        <taxon>Actinomycetota</taxon>
        <taxon>Actinomycetes</taxon>
        <taxon>Micromonosporales</taxon>
        <taxon>Micromonosporaceae</taxon>
        <taxon>Longispora</taxon>
    </lineage>
</organism>
<dbReference type="InterPro" id="IPR003382">
    <property type="entry name" value="Flavoprotein"/>
</dbReference>
<name>A0A8J7KZP8_9ACTN</name>
<dbReference type="AlphaFoldDB" id="A0A8J7KZP8"/>
<protein>
    <submittedName>
        <fullName evidence="2">Phosphopantothenoylcysteine synthetase/decarboxylase</fullName>
    </submittedName>
</protein>
<dbReference type="Gene3D" id="3.40.50.1950">
    <property type="entry name" value="Flavin prenyltransferase-like"/>
    <property type="match status" value="1"/>
</dbReference>
<proteinExistence type="predicted"/>
<dbReference type="RefSeq" id="WP_197007862.1">
    <property type="nucleotide sequence ID" value="NZ_BONS01000013.1"/>
</dbReference>
<reference evidence="2" key="1">
    <citation type="submission" date="2020-11" db="EMBL/GenBank/DDBJ databases">
        <title>Sequencing the genomes of 1000 actinobacteria strains.</title>
        <authorList>
            <person name="Klenk H.-P."/>
        </authorList>
    </citation>
    <scope>NUCLEOTIDE SEQUENCE</scope>
    <source>
        <strain evidence="2">DSM 45356</strain>
    </source>
</reference>
<evidence type="ECO:0000313" key="2">
    <source>
        <dbReference type="EMBL" id="MBG6141452.1"/>
    </source>
</evidence>
<dbReference type="EMBL" id="JADOUF010000001">
    <property type="protein sequence ID" value="MBG6141452.1"/>
    <property type="molecule type" value="Genomic_DNA"/>
</dbReference>
<sequence length="173" mass="17730">MILLVVVCAAGPASDVGTLITLAHAEGWTCRVICTPNAVSFVDIPALERQTGHPVRSAYRAAGTPRTSEAPADAVVVAPATFNTVNKLAAGIADTYASGVLAECVGDVPVVIVPFVNAVLAGRAPFRRAVAALRAEGARVLLADPAHLRGAGAAVEFPWDAALRAVDDAALER</sequence>
<comment type="caution">
    <text evidence="2">The sequence shown here is derived from an EMBL/GenBank/DDBJ whole genome shotgun (WGS) entry which is preliminary data.</text>
</comment>
<dbReference type="GO" id="GO:0003824">
    <property type="term" value="F:catalytic activity"/>
    <property type="evidence" value="ECO:0007669"/>
    <property type="project" value="InterPro"/>
</dbReference>
<feature type="domain" description="Flavoprotein" evidence="1">
    <location>
        <begin position="3"/>
        <end position="115"/>
    </location>
</feature>
<gene>
    <name evidence="2" type="ORF">IW245_007646</name>
</gene>
<keyword evidence="3" id="KW-1185">Reference proteome</keyword>
<dbReference type="Proteomes" id="UP000622552">
    <property type="component" value="Unassembled WGS sequence"/>
</dbReference>
<evidence type="ECO:0000259" key="1">
    <source>
        <dbReference type="Pfam" id="PF02441"/>
    </source>
</evidence>
<accession>A0A8J7KZP8</accession>